<feature type="non-terminal residue" evidence="5">
    <location>
        <position position="287"/>
    </location>
</feature>
<dbReference type="PRINTS" id="PR00109">
    <property type="entry name" value="TYRKINASE"/>
</dbReference>
<dbReference type="InterPro" id="IPR000719">
    <property type="entry name" value="Prot_kinase_dom"/>
</dbReference>
<keyword evidence="6" id="KW-1185">Reference proteome</keyword>
<dbReference type="InterPro" id="IPR008266">
    <property type="entry name" value="Tyr_kinase_AS"/>
</dbReference>
<dbReference type="AlphaFoldDB" id="A0A7T8GNN2"/>
<evidence type="ECO:0000259" key="4">
    <source>
        <dbReference type="PROSITE" id="PS50011"/>
    </source>
</evidence>
<dbReference type="InterPro" id="IPR001245">
    <property type="entry name" value="Ser-Thr/Tyr_kinase_cat_dom"/>
</dbReference>
<feature type="compositionally biased region" description="Low complexity" evidence="3">
    <location>
        <begin position="1"/>
        <end position="20"/>
    </location>
</feature>
<dbReference type="PROSITE" id="PS00109">
    <property type="entry name" value="PROTEIN_KINASE_TYR"/>
    <property type="match status" value="1"/>
</dbReference>
<keyword evidence="5" id="KW-0808">Transferase</keyword>
<dbReference type="GO" id="GO:0002009">
    <property type="term" value="P:morphogenesis of an epithelium"/>
    <property type="evidence" value="ECO:0007669"/>
    <property type="project" value="UniProtKB-ARBA"/>
</dbReference>
<feature type="non-terminal residue" evidence="5">
    <location>
        <position position="1"/>
    </location>
</feature>
<proteinExistence type="predicted"/>
<dbReference type="SMART" id="SM00219">
    <property type="entry name" value="TyrKc"/>
    <property type="match status" value="1"/>
</dbReference>
<dbReference type="EMBL" id="CP045906">
    <property type="protein sequence ID" value="QQP34910.1"/>
    <property type="molecule type" value="Genomic_DNA"/>
</dbReference>
<dbReference type="InterPro" id="IPR020635">
    <property type="entry name" value="Tyr_kinase_cat_dom"/>
</dbReference>
<dbReference type="GO" id="GO:0004713">
    <property type="term" value="F:protein tyrosine kinase activity"/>
    <property type="evidence" value="ECO:0007669"/>
    <property type="project" value="InterPro"/>
</dbReference>
<accession>A0A7T8GNN2</accession>
<keyword evidence="1" id="KW-0547">Nucleotide-binding</keyword>
<dbReference type="Proteomes" id="UP000595437">
    <property type="component" value="Chromosome 17"/>
</dbReference>
<organism evidence="5 6">
    <name type="scientific">Caligus rogercresseyi</name>
    <name type="common">Sea louse</name>
    <dbReference type="NCBI Taxonomy" id="217165"/>
    <lineage>
        <taxon>Eukaryota</taxon>
        <taxon>Metazoa</taxon>
        <taxon>Ecdysozoa</taxon>
        <taxon>Arthropoda</taxon>
        <taxon>Crustacea</taxon>
        <taxon>Multicrustacea</taxon>
        <taxon>Hexanauplia</taxon>
        <taxon>Copepoda</taxon>
        <taxon>Siphonostomatoida</taxon>
        <taxon>Caligidae</taxon>
        <taxon>Caligus</taxon>
    </lineage>
</organism>
<dbReference type="OrthoDB" id="635774at2759"/>
<feature type="domain" description="Protein kinase" evidence="4">
    <location>
        <begin position="44"/>
        <end position="287"/>
    </location>
</feature>
<dbReference type="SUPFAM" id="SSF56112">
    <property type="entry name" value="Protein kinase-like (PK-like)"/>
    <property type="match status" value="1"/>
</dbReference>
<sequence length="287" mass="32219">FGSLTSSSSSPRRKPSSPTSAEVPGSSGGPQPLPSSCLIQDKDITLQGELGNGSFGVVRRGNGSLPRGKSFPSPPRAPYFEDFIKEVQSMLNLEHENLIRLYGIVLKQPLMMIVELAPLGSLLDYLHKHCERLPLTVIWDFAIQIAKGMTYLEAKRFIHRDLAARNVLLASSSRIKIGDFGLMRALPQENDFYVMTERKKVPFPWCAPESLKNRQFSHASDTWMFAVTLWEMFSFGQEPWLGLNGAQILKKIDVEGERLGQPHACPNYIYRLLLECWAKVPTDRPTS</sequence>
<dbReference type="InterPro" id="IPR011009">
    <property type="entry name" value="Kinase-like_dom_sf"/>
</dbReference>
<evidence type="ECO:0000256" key="1">
    <source>
        <dbReference type="ARBA" id="ARBA00022741"/>
    </source>
</evidence>
<dbReference type="InterPro" id="IPR050198">
    <property type="entry name" value="Non-receptor_tyrosine_kinases"/>
</dbReference>
<dbReference type="PROSITE" id="PS50011">
    <property type="entry name" value="PROTEIN_KINASE_DOM"/>
    <property type="match status" value="1"/>
</dbReference>
<dbReference type="Gene3D" id="1.10.510.10">
    <property type="entry name" value="Transferase(Phosphotransferase) domain 1"/>
    <property type="match status" value="1"/>
</dbReference>
<evidence type="ECO:0000313" key="6">
    <source>
        <dbReference type="Proteomes" id="UP000595437"/>
    </source>
</evidence>
<keyword evidence="5" id="KW-0418">Kinase</keyword>
<dbReference type="GO" id="GO:0005524">
    <property type="term" value="F:ATP binding"/>
    <property type="evidence" value="ECO:0007669"/>
    <property type="project" value="UniProtKB-KW"/>
</dbReference>
<dbReference type="Pfam" id="PF07714">
    <property type="entry name" value="PK_Tyr_Ser-Thr"/>
    <property type="match status" value="1"/>
</dbReference>
<evidence type="ECO:0000256" key="3">
    <source>
        <dbReference type="SAM" id="MobiDB-lite"/>
    </source>
</evidence>
<dbReference type="PANTHER" id="PTHR24418">
    <property type="entry name" value="TYROSINE-PROTEIN KINASE"/>
    <property type="match status" value="1"/>
</dbReference>
<protein>
    <submittedName>
        <fullName evidence="5">Activated CDC42 kinase 1like</fullName>
    </submittedName>
</protein>
<feature type="region of interest" description="Disordered" evidence="3">
    <location>
        <begin position="1"/>
        <end position="37"/>
    </location>
</feature>
<evidence type="ECO:0000256" key="2">
    <source>
        <dbReference type="ARBA" id="ARBA00022840"/>
    </source>
</evidence>
<evidence type="ECO:0000313" key="5">
    <source>
        <dbReference type="EMBL" id="QQP34910.1"/>
    </source>
</evidence>
<dbReference type="FunFam" id="1.10.510.10:FF:000080">
    <property type="entry name" value="Putative activated CDC42 kinase 1"/>
    <property type="match status" value="1"/>
</dbReference>
<dbReference type="Gene3D" id="3.30.200.20">
    <property type="entry name" value="Phosphorylase Kinase, domain 1"/>
    <property type="match status" value="1"/>
</dbReference>
<name>A0A7T8GNN2_CALRO</name>
<gene>
    <name evidence="5" type="ORF">FKW44_022961</name>
</gene>
<reference evidence="6" key="1">
    <citation type="submission" date="2021-01" db="EMBL/GenBank/DDBJ databases">
        <title>Caligus Genome Assembly.</title>
        <authorList>
            <person name="Gallardo-Escarate C."/>
        </authorList>
    </citation>
    <scope>NUCLEOTIDE SEQUENCE [LARGE SCALE GENOMIC DNA]</scope>
</reference>
<keyword evidence="2" id="KW-0067">ATP-binding</keyword>